<keyword evidence="2" id="KW-1185">Reference proteome</keyword>
<evidence type="ECO:0000313" key="1">
    <source>
        <dbReference type="EMBL" id="AZI75887.1"/>
    </source>
</evidence>
<reference evidence="1 2" key="1">
    <citation type="journal article" date="2018" name="Environ. Microbiol.">
        <title>New archaeal viruses discovered by metagenomic analysis of viral communities in enrichment cultures.</title>
        <authorList>
            <person name="Liu Y."/>
            <person name="Brandt D."/>
            <person name="Ishino S."/>
            <person name="Ishino Y."/>
            <person name="Koonin E.V."/>
            <person name="Kalinowski J."/>
            <person name="Krupovic M."/>
            <person name="Prangishvili D."/>
        </authorList>
    </citation>
    <scope>NUCLEOTIDE SEQUENCE [LARGE SCALE GENOMIC DNA]</scope>
</reference>
<sequence length="108" mass="12030">MLNTSECELDKVIAYKIEECLIQKGKADVIKLYDNKELKAMTVIVYGSFTVVYSENDDKLEVYANGNKIMTTPSPNGGSNLVICGDEIKNANIDISIRIGHELIITMR</sequence>
<protein>
    <submittedName>
        <fullName evidence="1">Uncharacterized protein</fullName>
    </submittedName>
</protein>
<accession>A0A3S8NF37</accession>
<gene>
    <name evidence="1" type="ORF">SBFV3_gp52</name>
</gene>
<dbReference type="Proteomes" id="UP000269193">
    <property type="component" value="Segment"/>
</dbReference>
<proteinExistence type="predicted"/>
<name>A0A3S8NF37_9VIRU</name>
<dbReference type="EMBL" id="MK064564">
    <property type="protein sequence ID" value="AZI75887.1"/>
    <property type="molecule type" value="Genomic_DNA"/>
</dbReference>
<evidence type="ECO:0000313" key="2">
    <source>
        <dbReference type="Proteomes" id="UP000269193"/>
    </source>
</evidence>
<organism evidence="1 2">
    <name type="scientific">Sulfolobales Beppu filamentous virus 3</name>
    <dbReference type="NCBI Taxonomy" id="2493124"/>
    <lineage>
        <taxon>Viruses</taxon>
        <taxon>Adnaviria</taxon>
        <taxon>Zilligvirae</taxon>
        <taxon>Taleaviricota</taxon>
        <taxon>Tokiviricetes</taxon>
        <taxon>Ligamenvirales</taxon>
        <taxon>Lipothrixviridae</taxon>
        <taxon>Deltalipothrixvirus</taxon>
        <taxon>Deltalipothrixvirus beppuense</taxon>
        <taxon>Deltalipothrixvirus SBFV3</taxon>
    </lineage>
</organism>